<dbReference type="Proteomes" id="UP000182101">
    <property type="component" value="Plasmid pAMCP48-600"/>
</dbReference>
<feature type="domain" description="Antitoxin Xre-like helix-turn-helix" evidence="2">
    <location>
        <begin position="10"/>
        <end position="70"/>
    </location>
</feature>
<dbReference type="EMBL" id="CP018025">
    <property type="protein sequence ID" value="APD91962.1"/>
    <property type="molecule type" value="Genomic_DNA"/>
</dbReference>
<dbReference type="InterPro" id="IPR046847">
    <property type="entry name" value="Xre-like_HTH"/>
</dbReference>
<evidence type="ECO:0000259" key="2">
    <source>
        <dbReference type="Pfam" id="PF20432"/>
    </source>
</evidence>
<organism evidence="3 4">
    <name type="scientific">Alteromonas mediterranea</name>
    <dbReference type="NCBI Taxonomy" id="314275"/>
    <lineage>
        <taxon>Bacteria</taxon>
        <taxon>Pseudomonadati</taxon>
        <taxon>Pseudomonadota</taxon>
        <taxon>Gammaproteobacteria</taxon>
        <taxon>Alteromonadales</taxon>
        <taxon>Alteromonadaceae</taxon>
        <taxon>Alteromonas/Salinimonas group</taxon>
        <taxon>Alteromonas</taxon>
    </lineage>
</organism>
<evidence type="ECO:0000313" key="3">
    <source>
        <dbReference type="EMBL" id="APD91962.1"/>
    </source>
</evidence>
<geneLocation type="plasmid" evidence="4">
    <name>pamcp48-600</name>
</geneLocation>
<dbReference type="Pfam" id="PF20432">
    <property type="entry name" value="Xre-like-HTH"/>
    <property type="match status" value="1"/>
</dbReference>
<dbReference type="GO" id="GO:0003677">
    <property type="term" value="F:DNA binding"/>
    <property type="evidence" value="ECO:0007669"/>
    <property type="project" value="InterPro"/>
</dbReference>
<evidence type="ECO:0000313" key="4">
    <source>
        <dbReference type="Proteomes" id="UP000182101"/>
    </source>
</evidence>
<dbReference type="AlphaFoldDB" id="A0AAC9JFF6"/>
<name>A0AAC9JFF6_9ALTE</name>
<dbReference type="InterPro" id="IPR024467">
    <property type="entry name" value="Xre/MbcA/ParS-like_toxin-bd"/>
</dbReference>
<evidence type="ECO:0008006" key="5">
    <source>
        <dbReference type="Google" id="ProtNLM"/>
    </source>
</evidence>
<keyword evidence="3" id="KW-0614">Plasmid</keyword>
<gene>
    <name evidence="3" type="ORF">BM524_18755</name>
</gene>
<evidence type="ECO:0000259" key="1">
    <source>
        <dbReference type="Pfam" id="PF09722"/>
    </source>
</evidence>
<sequence>MVTATAQQQAPHINHSAAFRIGFNILEKWGCSPAEKQAILGISKSAFYRYVKDPNTVTLSQDQLERISYLTNIHQALRLVFSNPDNIYGFMKMVNNNPYFNGRTPLSIIATGNFGALYEVCQRIDNMRGGQW</sequence>
<accession>A0AAC9JFF6</accession>
<proteinExistence type="predicted"/>
<dbReference type="RefSeq" id="WP_071960572.1">
    <property type="nucleotide sequence ID" value="NZ_CP018025.1"/>
</dbReference>
<protein>
    <recommendedName>
        <fullName evidence="5">DUF2384 domain-containing protein</fullName>
    </recommendedName>
</protein>
<dbReference type="Pfam" id="PF09722">
    <property type="entry name" value="Xre_MbcA_ParS_C"/>
    <property type="match status" value="1"/>
</dbReference>
<reference evidence="3 4" key="1">
    <citation type="submission" date="2016-11" db="EMBL/GenBank/DDBJ databases">
        <title>Networking in microbes: conjugative elements and plasmids in the genus Alteromonas.</title>
        <authorList>
            <person name="Lopez-Perez M."/>
            <person name="Ramon-Marco N."/>
            <person name="Rodriguez-Valera F."/>
        </authorList>
    </citation>
    <scope>NUCLEOTIDE SEQUENCE [LARGE SCALE GENOMIC DNA]</scope>
    <source>
        <strain evidence="3 4">CP48</strain>
        <plasmid evidence="4">pamcp48-600</plasmid>
    </source>
</reference>
<feature type="domain" description="Antitoxin Xre/MbcA/ParS-like toxin-binding" evidence="1">
    <location>
        <begin position="76"/>
        <end position="130"/>
    </location>
</feature>